<dbReference type="Gene3D" id="3.40.50.1820">
    <property type="entry name" value="alpha/beta hydrolase"/>
    <property type="match status" value="1"/>
</dbReference>
<accession>A0A0C5DKN6</accession>
<dbReference type="SUPFAM" id="SSF53474">
    <property type="entry name" value="alpha/beta-Hydrolases"/>
    <property type="match status" value="1"/>
</dbReference>
<dbReference type="PROSITE" id="PS01173">
    <property type="entry name" value="LIPASE_GDXG_HIS"/>
    <property type="match status" value="1"/>
</dbReference>
<comment type="similarity">
    <text evidence="1">Belongs to the 'GDXG' lipolytic enzyme family.</text>
</comment>
<name>A0A0C5DKN6_9SPHN</name>
<reference evidence="5" key="1">
    <citation type="journal article" date="2015" name="Int. Biodeterior. Biodegradation">
        <title>Two endocrine disrupting dibutyl phthalate degrading esterases and their compensatory gene expression in Sphingobium sp. SM42.</title>
        <authorList>
            <person name="Whangsuk W."/>
            <person name="Sungkeeree P."/>
            <person name="Nakasiri M."/>
            <person name="Thiengmag S."/>
            <person name="Mongkolsuk S."/>
            <person name="Loprasert S."/>
        </authorList>
    </citation>
    <scope>NUCLEOTIDE SEQUENCE</scope>
    <source>
        <strain evidence="5">SM42</strain>
    </source>
</reference>
<dbReference type="GO" id="GO:0016787">
    <property type="term" value="F:hydrolase activity"/>
    <property type="evidence" value="ECO:0007669"/>
    <property type="project" value="UniProtKB-KW"/>
</dbReference>
<evidence type="ECO:0000313" key="5">
    <source>
        <dbReference type="EMBL" id="AJO67804.1"/>
    </source>
</evidence>
<feature type="active site" evidence="3">
    <location>
        <position position="149"/>
    </location>
</feature>
<feature type="domain" description="Alpha/beta hydrolase fold-3" evidence="4">
    <location>
        <begin position="71"/>
        <end position="277"/>
    </location>
</feature>
<dbReference type="AlphaFoldDB" id="A0A0C5DKN6"/>
<dbReference type="EMBL" id="KM386873">
    <property type="protein sequence ID" value="AJO67804.1"/>
    <property type="molecule type" value="Genomic_DNA"/>
</dbReference>
<evidence type="ECO:0000256" key="3">
    <source>
        <dbReference type="PROSITE-ProRule" id="PRU10038"/>
    </source>
</evidence>
<evidence type="ECO:0000256" key="1">
    <source>
        <dbReference type="ARBA" id="ARBA00010515"/>
    </source>
</evidence>
<organism evidence="5">
    <name type="scientific">Sphingobium sp. SM42</name>
    <dbReference type="NCBI Taxonomy" id="1617284"/>
    <lineage>
        <taxon>Bacteria</taxon>
        <taxon>Pseudomonadati</taxon>
        <taxon>Pseudomonadota</taxon>
        <taxon>Alphaproteobacteria</taxon>
        <taxon>Sphingomonadales</taxon>
        <taxon>Sphingomonadaceae</taxon>
        <taxon>Sphingobium</taxon>
    </lineage>
</organism>
<dbReference type="PROSITE" id="PS01174">
    <property type="entry name" value="LIPASE_GDXG_SER"/>
    <property type="match status" value="1"/>
</dbReference>
<dbReference type="InterPro" id="IPR050300">
    <property type="entry name" value="GDXG_lipolytic_enzyme"/>
</dbReference>
<dbReference type="InterPro" id="IPR033140">
    <property type="entry name" value="Lipase_GDXG_put_SER_AS"/>
</dbReference>
<evidence type="ECO:0000259" key="4">
    <source>
        <dbReference type="Pfam" id="PF07859"/>
    </source>
</evidence>
<dbReference type="Pfam" id="PF07859">
    <property type="entry name" value="Abhydrolase_3"/>
    <property type="match status" value="1"/>
</dbReference>
<dbReference type="PANTHER" id="PTHR48081:SF8">
    <property type="entry name" value="ALPHA_BETA HYDROLASE FOLD-3 DOMAIN-CONTAINING PROTEIN-RELATED"/>
    <property type="match status" value="1"/>
</dbReference>
<protein>
    <submittedName>
        <fullName evidence="5">EstG protein</fullName>
    </submittedName>
</protein>
<evidence type="ECO:0000256" key="2">
    <source>
        <dbReference type="ARBA" id="ARBA00022801"/>
    </source>
</evidence>
<sequence length="302" mass="32663">MPLDPQFEAFVLQAPLTEIPLEESRQLMREAFASMPKAQVARVEDRVIAGPAGEMPVRIYSPENAKGAPLLIFIHGGGWTFGDLETHDHVCRSLVEAVGAVVAGFEYRLAPEHKYPAAADDSQAAVEWLLDNCEALGCDPRQVIISGDSAGGNLAALVSQRLRGREGTAIAFQILIYPATDFSRKRDSFRRHADAPVLTTADVAWAMGNYLRDEADAVDPQAAPHLCSDLSGLPSAFVLTAEIDPLCDDGEDYARRLLEAGVPVMARRYLGAPHGFLSASAELPAVREAFGDIARAVRWALD</sequence>
<dbReference type="InterPro" id="IPR002168">
    <property type="entry name" value="Lipase_GDXG_HIS_AS"/>
</dbReference>
<dbReference type="InterPro" id="IPR029058">
    <property type="entry name" value="AB_hydrolase_fold"/>
</dbReference>
<dbReference type="PANTHER" id="PTHR48081">
    <property type="entry name" value="AB HYDROLASE SUPERFAMILY PROTEIN C4A8.06C"/>
    <property type="match status" value="1"/>
</dbReference>
<dbReference type="InterPro" id="IPR013094">
    <property type="entry name" value="AB_hydrolase_3"/>
</dbReference>
<keyword evidence="2" id="KW-0378">Hydrolase</keyword>
<dbReference type="SMR" id="A0A0C5DKN6"/>
<proteinExistence type="inferred from homology"/>
<gene>
    <name evidence="5" type="primary">estG</name>
</gene>